<proteinExistence type="predicted"/>
<name>A0A699KWS6_TANCI</name>
<gene>
    <name evidence="1" type="ORF">Tci_680717</name>
</gene>
<organism evidence="1">
    <name type="scientific">Tanacetum cinerariifolium</name>
    <name type="common">Dalmatian daisy</name>
    <name type="synonym">Chrysanthemum cinerariifolium</name>
    <dbReference type="NCBI Taxonomy" id="118510"/>
    <lineage>
        <taxon>Eukaryota</taxon>
        <taxon>Viridiplantae</taxon>
        <taxon>Streptophyta</taxon>
        <taxon>Embryophyta</taxon>
        <taxon>Tracheophyta</taxon>
        <taxon>Spermatophyta</taxon>
        <taxon>Magnoliopsida</taxon>
        <taxon>eudicotyledons</taxon>
        <taxon>Gunneridae</taxon>
        <taxon>Pentapetalae</taxon>
        <taxon>asterids</taxon>
        <taxon>campanulids</taxon>
        <taxon>Asterales</taxon>
        <taxon>Asteraceae</taxon>
        <taxon>Asteroideae</taxon>
        <taxon>Anthemideae</taxon>
        <taxon>Anthemidinae</taxon>
        <taxon>Tanacetum</taxon>
    </lineage>
</organism>
<dbReference type="EMBL" id="BKCJ010549284">
    <property type="protein sequence ID" value="GFB08746.1"/>
    <property type="molecule type" value="Genomic_DNA"/>
</dbReference>
<accession>A0A699KWS6</accession>
<protein>
    <submittedName>
        <fullName evidence="1">Uncharacterized protein</fullName>
    </submittedName>
</protein>
<evidence type="ECO:0000313" key="1">
    <source>
        <dbReference type="EMBL" id="GFB08746.1"/>
    </source>
</evidence>
<dbReference type="AlphaFoldDB" id="A0A699KWS6"/>
<comment type="caution">
    <text evidence="1">The sequence shown here is derived from an EMBL/GenBank/DDBJ whole genome shotgun (WGS) entry which is preliminary data.</text>
</comment>
<reference evidence="1" key="1">
    <citation type="journal article" date="2019" name="Sci. Rep.">
        <title>Draft genome of Tanacetum cinerariifolium, the natural source of mosquito coil.</title>
        <authorList>
            <person name="Yamashiro T."/>
            <person name="Shiraishi A."/>
            <person name="Satake H."/>
            <person name="Nakayama K."/>
        </authorList>
    </citation>
    <scope>NUCLEOTIDE SEQUENCE</scope>
</reference>
<sequence length="202" mass="22507">MAMLTMRARRDILLESVGLLRTTDGLLLQNHKEDMSHYQAEEEPANFSLMAIPSSSSASDNKLSPAKLAQDISHATRPMAPIIEDWVSDSEDESEPNDPDSVSVQPIKVPILAVTPKPTIKTSSSGKRKNRKTCFMCRSVDHLIKDCKFHIKRQTKPTPRNSAHRGCNKQYALFTKKYPKKHIVPAAVLTKSKQVSVTAART</sequence>
<feature type="non-terminal residue" evidence="1">
    <location>
        <position position="202"/>
    </location>
</feature>